<keyword evidence="8" id="KW-0808">Transferase</keyword>
<evidence type="ECO:0000256" key="18">
    <source>
        <dbReference type="SAM" id="Coils"/>
    </source>
</evidence>
<evidence type="ECO:0000256" key="12">
    <source>
        <dbReference type="ARBA" id="ARBA00022833"/>
    </source>
</evidence>
<dbReference type="EMBL" id="AAKN02037293">
    <property type="status" value="NOT_ANNOTATED_CDS"/>
    <property type="molecule type" value="Genomic_DNA"/>
</dbReference>
<dbReference type="GO" id="GO:0010468">
    <property type="term" value="P:regulation of gene expression"/>
    <property type="evidence" value="ECO:0007669"/>
    <property type="project" value="UniProtKB-ARBA"/>
</dbReference>
<comment type="subcellular location">
    <subcellularLocation>
        <location evidence="2">Cytoplasm</location>
    </subcellularLocation>
</comment>
<keyword evidence="6" id="KW-0963">Cytoplasm</keyword>
<dbReference type="Pfam" id="PF15227">
    <property type="entry name" value="zf-C3HC4_4"/>
    <property type="match status" value="1"/>
</dbReference>
<dbReference type="STRING" id="10141.ENSCPOP00000027072"/>
<feature type="domain" description="B box-type" evidence="20">
    <location>
        <begin position="97"/>
        <end position="138"/>
    </location>
</feature>
<keyword evidence="23" id="KW-1185">Reference proteome</keyword>
<dbReference type="PRINTS" id="PR01407">
    <property type="entry name" value="BUTYPHLNCDUF"/>
</dbReference>
<dbReference type="SUPFAM" id="SSF57845">
    <property type="entry name" value="B-box zinc-binding domain"/>
    <property type="match status" value="1"/>
</dbReference>
<dbReference type="GO" id="GO:0005737">
    <property type="term" value="C:cytoplasm"/>
    <property type="evidence" value="ECO:0007669"/>
    <property type="project" value="UniProtKB-SubCell"/>
</dbReference>
<dbReference type="InterPro" id="IPR035790">
    <property type="entry name" value="SPRY/PRY_TRIM38"/>
</dbReference>
<dbReference type="SMART" id="SM00589">
    <property type="entry name" value="PRY"/>
    <property type="match status" value="1"/>
</dbReference>
<dbReference type="SMART" id="SM00184">
    <property type="entry name" value="RING"/>
    <property type="match status" value="1"/>
</dbReference>
<dbReference type="Gene3D" id="3.30.160.60">
    <property type="entry name" value="Classic Zinc Finger"/>
    <property type="match status" value="1"/>
</dbReference>
<dbReference type="InterPro" id="IPR043136">
    <property type="entry name" value="B30.2/SPRY_sf"/>
</dbReference>
<feature type="domain" description="RING-type" evidence="19">
    <location>
        <begin position="16"/>
        <end position="62"/>
    </location>
</feature>
<sequence length="474" mass="54493">MSSTTIIRKIKAIATCSMCKKVMLDPVSISCGHSYCRRCIRHFCKNQTINAEWSGPVLCPLCLKPIKVKNIYDNKQLASLIELISEVEKTKETEETERERVCEAHKERLQLFCEDDGQLICWRCERTPQHRGHATELVEDVYQGYKEKLEEAARNLNELQQECTNETKWVTTQINYWKQEVETQKQKIKSDFKRLQTFLHEEEKLYLWRLEKEEEQMLRRLRESEANLEQKSEELKSHILELKAKCQGSAQNLLQDVKETLSRTCAMKLEAPEIFCLEIQTACDVAKLYLDVKRILKRHQVGVTLDPNTAHPALTLSKDRRQVSRGCSQQNAEVSSRRFTAFPCVLGCEGFSSGRHFFEVDVGEGTAWDVGVCMENVERGPNMKQAPELGFWAVRRCTQNGYVALTSPHTALELRERPLVVGVALDYEAGAVSFYNMTSGSHIFTFPKASFSGTLRPYFQVYQYSPLFLPSCSE</sequence>
<dbReference type="Ensembl" id="ENSCPOT00000038138.1">
    <property type="protein sequence ID" value="ENSCPOP00000027072.1"/>
    <property type="gene ID" value="ENSCPOG00000038699.1"/>
</dbReference>
<evidence type="ECO:0000256" key="8">
    <source>
        <dbReference type="ARBA" id="ARBA00022679"/>
    </source>
</evidence>
<dbReference type="Gene3D" id="2.60.120.920">
    <property type="match status" value="1"/>
</dbReference>
<evidence type="ECO:0000313" key="22">
    <source>
        <dbReference type="Ensembl" id="ENSCPOP00000031207.1"/>
    </source>
</evidence>
<feature type="domain" description="B30.2/SPRY" evidence="21">
    <location>
        <begin position="283"/>
        <end position="474"/>
    </location>
</feature>
<comment type="catalytic activity">
    <reaction evidence="1">
        <text>S-ubiquitinyl-[E2 ubiquitin-conjugating enzyme]-L-cysteine + [acceptor protein]-L-lysine = [E2 ubiquitin-conjugating enzyme]-L-cysteine + N(6)-ubiquitinyl-[acceptor protein]-L-lysine.</text>
        <dbReference type="EC" id="2.3.2.27"/>
    </reaction>
</comment>
<keyword evidence="18" id="KW-0175">Coiled coil</keyword>
<dbReference type="InterPro" id="IPR001841">
    <property type="entry name" value="Znf_RING"/>
</dbReference>
<evidence type="ECO:0000313" key="23">
    <source>
        <dbReference type="Proteomes" id="UP000005447"/>
    </source>
</evidence>
<dbReference type="GO" id="GO:1903900">
    <property type="term" value="P:regulation of viral life cycle"/>
    <property type="evidence" value="ECO:0007669"/>
    <property type="project" value="UniProtKB-ARBA"/>
</dbReference>
<dbReference type="SMART" id="SM00336">
    <property type="entry name" value="BBOX"/>
    <property type="match status" value="1"/>
</dbReference>
<dbReference type="InterPro" id="IPR001870">
    <property type="entry name" value="B30.2/SPRY"/>
</dbReference>
<evidence type="ECO:0000256" key="10">
    <source>
        <dbReference type="ARBA" id="ARBA00022771"/>
    </source>
</evidence>
<comment type="subunit">
    <text evidence="14">Interacts (via B30.2/SPRY domain) with TAB2 and TAB3.</text>
</comment>
<dbReference type="CDD" id="cd15815">
    <property type="entry name" value="SPRY_PRY_TRIM38"/>
    <property type="match status" value="1"/>
</dbReference>
<dbReference type="Pfam" id="PF00622">
    <property type="entry name" value="SPRY"/>
    <property type="match status" value="1"/>
</dbReference>
<keyword evidence="13" id="KW-0391">Immunity</keyword>
<dbReference type="FunFam" id="2.60.120.920:FF:000072">
    <property type="entry name" value="Tripartite motif containing 38"/>
    <property type="match status" value="1"/>
</dbReference>
<dbReference type="Pfam" id="PF00643">
    <property type="entry name" value="zf-B_box"/>
    <property type="match status" value="1"/>
</dbReference>
<reference evidence="23" key="1">
    <citation type="journal article" date="2011" name="Nature">
        <title>A high-resolution map of human evolutionary constraint using 29 mammals.</title>
        <authorList>
            <person name="Lindblad-Toh K."/>
            <person name="Garber M."/>
            <person name="Zuk O."/>
            <person name="Lin M.F."/>
            <person name="Parker B.J."/>
            <person name="Washietl S."/>
            <person name="Kheradpour P."/>
            <person name="Ernst J."/>
            <person name="Jordan G."/>
            <person name="Mauceli E."/>
            <person name="Ward L.D."/>
            <person name="Lowe C.B."/>
            <person name="Holloway A.K."/>
            <person name="Clamp M."/>
            <person name="Gnerre S."/>
            <person name="Alfoldi J."/>
            <person name="Beal K."/>
            <person name="Chang J."/>
            <person name="Clawson H."/>
            <person name="Cuff J."/>
            <person name="Di Palma F."/>
            <person name="Fitzgerald S."/>
            <person name="Flicek P."/>
            <person name="Guttman M."/>
            <person name="Hubisz M.J."/>
            <person name="Jaffe D.B."/>
            <person name="Jungreis I."/>
            <person name="Kent W.J."/>
            <person name="Kostka D."/>
            <person name="Lara M."/>
            <person name="Martins A.L."/>
            <person name="Massingham T."/>
            <person name="Moltke I."/>
            <person name="Raney B.J."/>
            <person name="Rasmussen M.D."/>
            <person name="Robinson J."/>
            <person name="Stark A."/>
            <person name="Vilella A.J."/>
            <person name="Wen J."/>
            <person name="Xie X."/>
            <person name="Zody M.C."/>
            <person name="Baldwin J."/>
            <person name="Bloom T."/>
            <person name="Chin C.W."/>
            <person name="Heiman D."/>
            <person name="Nicol R."/>
            <person name="Nusbaum C."/>
            <person name="Young S."/>
            <person name="Wilkinson J."/>
            <person name="Worley K.C."/>
            <person name="Kovar C.L."/>
            <person name="Muzny D.M."/>
            <person name="Gibbs R.A."/>
            <person name="Cree A."/>
            <person name="Dihn H.H."/>
            <person name="Fowler G."/>
            <person name="Jhangiani S."/>
            <person name="Joshi V."/>
            <person name="Lee S."/>
            <person name="Lewis L.R."/>
            <person name="Nazareth L.V."/>
            <person name="Okwuonu G."/>
            <person name="Santibanez J."/>
            <person name="Warren W.C."/>
            <person name="Mardis E.R."/>
            <person name="Weinstock G.M."/>
            <person name="Wilson R.K."/>
            <person name="Delehaunty K."/>
            <person name="Dooling D."/>
            <person name="Fronik C."/>
            <person name="Fulton L."/>
            <person name="Fulton B."/>
            <person name="Graves T."/>
            <person name="Minx P."/>
            <person name="Sodergren E."/>
            <person name="Birney E."/>
            <person name="Margulies E.H."/>
            <person name="Herrero J."/>
            <person name="Green E.D."/>
            <person name="Haussler D."/>
            <person name="Siepel A."/>
            <person name="Goldman N."/>
            <person name="Pollard K.S."/>
            <person name="Pedersen J.S."/>
            <person name="Lander E.S."/>
            <person name="Kellis M."/>
        </authorList>
    </citation>
    <scope>NUCLEOTIDE SEQUENCE [LARGE SCALE GENOMIC DNA]</scope>
    <source>
        <strain evidence="23">2N</strain>
    </source>
</reference>
<dbReference type="Proteomes" id="UP000005447">
    <property type="component" value="Unassembled WGS sequence"/>
</dbReference>
<dbReference type="PANTHER" id="PTHR24103">
    <property type="entry name" value="E3 UBIQUITIN-PROTEIN LIGASE TRIM"/>
    <property type="match status" value="1"/>
</dbReference>
<keyword evidence="11" id="KW-0833">Ubl conjugation pathway</keyword>
<dbReference type="GeneTree" id="ENSGT00940000160468"/>
<evidence type="ECO:0000256" key="15">
    <source>
        <dbReference type="ARBA" id="ARBA00073071"/>
    </source>
</evidence>
<dbReference type="AlphaFoldDB" id="A0A286Y0W4"/>
<dbReference type="InterPro" id="IPR000315">
    <property type="entry name" value="Znf_B-box"/>
</dbReference>
<dbReference type="InterPro" id="IPR050143">
    <property type="entry name" value="TRIM/RBCC"/>
</dbReference>
<gene>
    <name evidence="22" type="primary">LOC100715128</name>
</gene>
<reference evidence="22" key="2">
    <citation type="submission" date="2025-05" db="UniProtKB">
        <authorList>
            <consortium name="Ensembl"/>
        </authorList>
    </citation>
    <scope>IDENTIFICATION</scope>
    <source>
        <strain evidence="22">2N</strain>
    </source>
</reference>
<dbReference type="Pfam" id="PF13765">
    <property type="entry name" value="PRY"/>
    <property type="match status" value="1"/>
</dbReference>
<evidence type="ECO:0000256" key="4">
    <source>
        <dbReference type="ARBA" id="ARBA00004906"/>
    </source>
</evidence>
<keyword evidence="12" id="KW-0862">Zinc</keyword>
<evidence type="ECO:0000259" key="19">
    <source>
        <dbReference type="PROSITE" id="PS50089"/>
    </source>
</evidence>
<dbReference type="SUPFAM" id="SSF49899">
    <property type="entry name" value="Concanavalin A-like lectins/glucanases"/>
    <property type="match status" value="1"/>
</dbReference>
<dbReference type="GO" id="GO:0048524">
    <property type="term" value="P:positive regulation of viral process"/>
    <property type="evidence" value="ECO:0007669"/>
    <property type="project" value="UniProtKB-ARBA"/>
</dbReference>
<dbReference type="GO" id="GO:0061630">
    <property type="term" value="F:ubiquitin protein ligase activity"/>
    <property type="evidence" value="ECO:0007669"/>
    <property type="project" value="UniProtKB-EC"/>
</dbReference>
<dbReference type="EMBL" id="AAKN02037294">
    <property type="status" value="NOT_ANNOTATED_CDS"/>
    <property type="molecule type" value="Genomic_DNA"/>
</dbReference>
<dbReference type="GO" id="GO:0045087">
    <property type="term" value="P:innate immune response"/>
    <property type="evidence" value="ECO:0007669"/>
    <property type="project" value="UniProtKB-KW"/>
</dbReference>
<dbReference type="PROSITE" id="PS50089">
    <property type="entry name" value="ZF_RING_2"/>
    <property type="match status" value="1"/>
</dbReference>
<evidence type="ECO:0000259" key="20">
    <source>
        <dbReference type="PROSITE" id="PS50119"/>
    </source>
</evidence>
<organism evidence="22 23">
    <name type="scientific">Cavia porcellus</name>
    <name type="common">Guinea pig</name>
    <dbReference type="NCBI Taxonomy" id="10141"/>
    <lineage>
        <taxon>Eukaryota</taxon>
        <taxon>Metazoa</taxon>
        <taxon>Chordata</taxon>
        <taxon>Craniata</taxon>
        <taxon>Vertebrata</taxon>
        <taxon>Euteleostomi</taxon>
        <taxon>Mammalia</taxon>
        <taxon>Eutheria</taxon>
        <taxon>Euarchontoglires</taxon>
        <taxon>Glires</taxon>
        <taxon>Rodentia</taxon>
        <taxon>Hystricomorpha</taxon>
        <taxon>Caviidae</taxon>
        <taxon>Cavia</taxon>
    </lineage>
</organism>
<dbReference type="GO" id="GO:0008270">
    <property type="term" value="F:zinc ion binding"/>
    <property type="evidence" value="ECO:0007669"/>
    <property type="project" value="UniProtKB-KW"/>
</dbReference>
<evidence type="ECO:0000256" key="13">
    <source>
        <dbReference type="ARBA" id="ARBA00022859"/>
    </source>
</evidence>
<dbReference type="PROSITE" id="PS00518">
    <property type="entry name" value="ZF_RING_1"/>
    <property type="match status" value="1"/>
</dbReference>
<evidence type="ECO:0000256" key="3">
    <source>
        <dbReference type="ARBA" id="ARBA00004718"/>
    </source>
</evidence>
<evidence type="ECO:0000256" key="14">
    <source>
        <dbReference type="ARBA" id="ARBA00066102"/>
    </source>
</evidence>
<dbReference type="InterPro" id="IPR003879">
    <property type="entry name" value="Butyrophylin_SPRY"/>
</dbReference>
<name>A0A286Y0W4_CAVPO</name>
<keyword evidence="10 17" id="KW-0863">Zinc-finger</keyword>
<proteinExistence type="predicted"/>
<comment type="pathway">
    <text evidence="4">Protein modification; protein ubiquitination.</text>
</comment>
<keyword evidence="7" id="KW-0399">Innate immunity</keyword>
<dbReference type="EC" id="2.3.2.27" evidence="5"/>
<dbReference type="InterPro" id="IPR013083">
    <property type="entry name" value="Znf_RING/FYVE/PHD"/>
</dbReference>
<dbReference type="Gene3D" id="3.30.40.10">
    <property type="entry name" value="Zinc/RING finger domain, C3HC4 (zinc finger)"/>
    <property type="match status" value="1"/>
</dbReference>
<dbReference type="SUPFAM" id="SSF57850">
    <property type="entry name" value="RING/U-box"/>
    <property type="match status" value="1"/>
</dbReference>
<feature type="coiled-coil region" evidence="18">
    <location>
        <begin position="142"/>
        <end position="169"/>
    </location>
</feature>
<feature type="coiled-coil region" evidence="18">
    <location>
        <begin position="207"/>
        <end position="245"/>
    </location>
</feature>
<dbReference type="PROSITE" id="PS50119">
    <property type="entry name" value="ZF_BBOX"/>
    <property type="match status" value="1"/>
</dbReference>
<dbReference type="CDD" id="cd19761">
    <property type="entry name" value="Bbox2_TRIM5-like"/>
    <property type="match status" value="1"/>
</dbReference>
<dbReference type="InterPro" id="IPR013320">
    <property type="entry name" value="ConA-like_dom_sf"/>
</dbReference>
<evidence type="ECO:0000256" key="16">
    <source>
        <dbReference type="ARBA" id="ARBA00076822"/>
    </source>
</evidence>
<dbReference type="InterPro" id="IPR017907">
    <property type="entry name" value="Znf_RING_CS"/>
</dbReference>
<dbReference type="InterPro" id="IPR006574">
    <property type="entry name" value="PRY"/>
</dbReference>
<evidence type="ECO:0000256" key="1">
    <source>
        <dbReference type="ARBA" id="ARBA00000900"/>
    </source>
</evidence>
<dbReference type="Ensembl" id="ENSCPOT00000032647.1">
    <property type="protein sequence ID" value="ENSCPOP00000031207.1"/>
    <property type="gene ID" value="ENSCPOG00000038699.1"/>
</dbReference>
<dbReference type="VEuPathDB" id="HostDB:ENSCPOG00000038699"/>
<evidence type="ECO:0000259" key="21">
    <source>
        <dbReference type="PROSITE" id="PS50188"/>
    </source>
</evidence>
<evidence type="ECO:0000256" key="6">
    <source>
        <dbReference type="ARBA" id="ARBA00022490"/>
    </source>
</evidence>
<dbReference type="SMART" id="SM00449">
    <property type="entry name" value="SPRY"/>
    <property type="match status" value="1"/>
</dbReference>
<keyword evidence="9" id="KW-0479">Metal-binding</keyword>
<evidence type="ECO:0000256" key="7">
    <source>
        <dbReference type="ARBA" id="ARBA00022588"/>
    </source>
</evidence>
<dbReference type="Bgee" id="ENSCPOG00000038699">
    <property type="expression patterns" value="Expressed in liver and 13 other cell types or tissues"/>
</dbReference>
<evidence type="ECO:0000256" key="11">
    <source>
        <dbReference type="ARBA" id="ARBA00022786"/>
    </source>
</evidence>
<dbReference type="InterPro" id="IPR003877">
    <property type="entry name" value="SPRY_dom"/>
</dbReference>
<evidence type="ECO:0000256" key="5">
    <source>
        <dbReference type="ARBA" id="ARBA00012483"/>
    </source>
</evidence>
<protein>
    <recommendedName>
        <fullName evidence="15">E3 ubiquitin-protein ligase TRIM38</fullName>
        <ecNumber evidence="5">2.3.2.27</ecNumber>
    </recommendedName>
    <alternativeName>
        <fullName evidence="16">Tripartite motif-containing protein 38</fullName>
    </alternativeName>
</protein>
<evidence type="ECO:0000256" key="9">
    <source>
        <dbReference type="ARBA" id="ARBA00022723"/>
    </source>
</evidence>
<evidence type="ECO:0000256" key="17">
    <source>
        <dbReference type="PROSITE-ProRule" id="PRU00024"/>
    </source>
</evidence>
<accession>A0A286Y0W4</accession>
<comment type="pathway">
    <text evidence="3">Protein modification; protein sumoylation.</text>
</comment>
<evidence type="ECO:0000256" key="2">
    <source>
        <dbReference type="ARBA" id="ARBA00004496"/>
    </source>
</evidence>
<dbReference type="PROSITE" id="PS50188">
    <property type="entry name" value="B302_SPRY"/>
    <property type="match status" value="1"/>
</dbReference>